<keyword evidence="1 4" id="KW-0479">Metal-binding</keyword>
<evidence type="ECO:0000256" key="1">
    <source>
        <dbReference type="ARBA" id="ARBA00022723"/>
    </source>
</evidence>
<dbReference type="AlphaFoldDB" id="A0A9P6RPH6"/>
<dbReference type="InterPro" id="IPR000571">
    <property type="entry name" value="Znf_CCCH"/>
</dbReference>
<evidence type="ECO:0000256" key="3">
    <source>
        <dbReference type="ARBA" id="ARBA00022833"/>
    </source>
</evidence>
<dbReference type="PANTHER" id="PTHR46156">
    <property type="entry name" value="CCCH ZINGC FINGER"/>
    <property type="match status" value="1"/>
</dbReference>
<dbReference type="GO" id="GO:0005634">
    <property type="term" value="C:nucleus"/>
    <property type="evidence" value="ECO:0007669"/>
    <property type="project" value="TreeGrafter"/>
</dbReference>
<feature type="zinc finger region" description="C3H1-type" evidence="4">
    <location>
        <begin position="382"/>
        <end position="405"/>
    </location>
</feature>
<dbReference type="PROSITE" id="PS50103">
    <property type="entry name" value="ZF_C3H1"/>
    <property type="match status" value="4"/>
</dbReference>
<proteinExistence type="predicted"/>
<feature type="compositionally biased region" description="Acidic residues" evidence="5">
    <location>
        <begin position="579"/>
        <end position="638"/>
    </location>
</feature>
<feature type="zinc finger region" description="C3H1-type" evidence="4">
    <location>
        <begin position="433"/>
        <end position="461"/>
    </location>
</feature>
<keyword evidence="3 4" id="KW-0862">Zinc</keyword>
<feature type="compositionally biased region" description="Polar residues" evidence="5">
    <location>
        <begin position="127"/>
        <end position="139"/>
    </location>
</feature>
<evidence type="ECO:0000256" key="2">
    <source>
        <dbReference type="ARBA" id="ARBA00022771"/>
    </source>
</evidence>
<evidence type="ECO:0000313" key="7">
    <source>
        <dbReference type="EMBL" id="KAG0321991.1"/>
    </source>
</evidence>
<evidence type="ECO:0000259" key="6">
    <source>
        <dbReference type="PROSITE" id="PS50103"/>
    </source>
</evidence>
<dbReference type="PANTHER" id="PTHR46156:SF1">
    <property type="entry name" value="ZINC FINGER CCCH DOMAIN-CONTAINING PROTEIN 3"/>
    <property type="match status" value="1"/>
</dbReference>
<organism evidence="7 8">
    <name type="scientific">Dissophora globulifera</name>
    <dbReference type="NCBI Taxonomy" id="979702"/>
    <lineage>
        <taxon>Eukaryota</taxon>
        <taxon>Fungi</taxon>
        <taxon>Fungi incertae sedis</taxon>
        <taxon>Mucoromycota</taxon>
        <taxon>Mortierellomycotina</taxon>
        <taxon>Mortierellomycetes</taxon>
        <taxon>Mortierellales</taxon>
        <taxon>Mortierellaceae</taxon>
        <taxon>Dissophora</taxon>
    </lineage>
</organism>
<sequence>MSDKELLAQIAQVAGAINKHMNSQPAAGYATYNNTSRGGYSGMQGRGRGRGAGSMPPVKFFNRKLTLNNTGSSSGSRVNGNHISDIAATLSPISSTPHQTPAATFAQSTANLANRPVALPTRHLSLINNNTSQPNTGRQSSPSTSSLSMPSASIAARADMTTAIPGVPPTGSSGQQWIQSKGKNLSMMNPTSYKKTMEAKQKSIQSSKAKKLKLLQARAKLARDRSRGIVTVGGTEYKKSRDGRKLVMRDSTKDNVVINGLLFEMDPRGNKLVRKGASNRISTGSALPVSLATTPTPQMTPGATPKQFSMGGVDYVRTTNGNLVRATLVKTQLLKKRATQELKQNKAVSKKSRPFCKFFTRFGQCQRGSSCPFVHSSSHLAICKKFLRGTCTNTASTCKLSHTPSPHSTPACSHFQRAACTKDNCLYPHIRINPQAPICRPFATEGWCDAGINCKDRHVWICPDFGTPAGCKKKCGLAHVANGGVRVKRSAEEMEKERQEQGDAAGSEFNSNKRKRAESAKWSKPAGRYMEGLPKSDAVQSEEQDWSGSVLTKKFQHDENFVPFEFDDDDEEEALMAQVVDEDENEVMGDFEGDQELDEEEEEDQEDVSSDEVESDDSESDAEEDPSEDDDDEDESENEAYHEELQRFYEEQDREDDEYHRFV</sequence>
<dbReference type="EMBL" id="JAAAIP010000224">
    <property type="protein sequence ID" value="KAG0321991.1"/>
    <property type="molecule type" value="Genomic_DNA"/>
</dbReference>
<keyword evidence="2 4" id="KW-0863">Zinc-finger</keyword>
<dbReference type="InterPro" id="IPR036855">
    <property type="entry name" value="Znf_CCCH_sf"/>
</dbReference>
<evidence type="ECO:0000256" key="4">
    <source>
        <dbReference type="PROSITE-ProRule" id="PRU00723"/>
    </source>
</evidence>
<feature type="region of interest" description="Disordered" evidence="5">
    <location>
        <begin position="490"/>
        <end position="544"/>
    </location>
</feature>
<feature type="compositionally biased region" description="Basic and acidic residues" evidence="5">
    <location>
        <begin position="639"/>
        <end position="663"/>
    </location>
</feature>
<feature type="zinc finger region" description="C3H1-type" evidence="4">
    <location>
        <begin position="350"/>
        <end position="378"/>
    </location>
</feature>
<dbReference type="SUPFAM" id="SSF90229">
    <property type="entry name" value="CCCH zinc finger"/>
    <property type="match status" value="2"/>
</dbReference>
<feature type="domain" description="C3H1-type" evidence="6">
    <location>
        <begin position="406"/>
        <end position="432"/>
    </location>
</feature>
<dbReference type="OrthoDB" id="410307at2759"/>
<name>A0A9P6RPH6_9FUNG</name>
<feature type="region of interest" description="Disordered" evidence="5">
    <location>
        <begin position="579"/>
        <end position="663"/>
    </location>
</feature>
<dbReference type="Gene3D" id="4.10.1000.10">
    <property type="entry name" value="Zinc finger, CCCH-type"/>
    <property type="match status" value="2"/>
</dbReference>
<accession>A0A9P6RPH6</accession>
<feature type="compositionally biased region" description="Basic and acidic residues" evidence="5">
    <location>
        <begin position="490"/>
        <end position="501"/>
    </location>
</feature>
<feature type="compositionally biased region" description="Low complexity" evidence="5">
    <location>
        <begin position="140"/>
        <end position="152"/>
    </location>
</feature>
<feature type="zinc finger region" description="C3H1-type" evidence="4">
    <location>
        <begin position="406"/>
        <end position="432"/>
    </location>
</feature>
<evidence type="ECO:0000256" key="5">
    <source>
        <dbReference type="SAM" id="MobiDB-lite"/>
    </source>
</evidence>
<dbReference type="Pfam" id="PF00642">
    <property type="entry name" value="zf-CCCH"/>
    <property type="match status" value="1"/>
</dbReference>
<dbReference type="SMART" id="SM00356">
    <property type="entry name" value="ZnF_C3H1"/>
    <property type="match status" value="4"/>
</dbReference>
<feature type="region of interest" description="Disordered" evidence="5">
    <location>
        <begin position="127"/>
        <end position="152"/>
    </location>
</feature>
<protein>
    <recommendedName>
        <fullName evidence="6">C3H1-type domain-containing protein</fullName>
    </recommendedName>
</protein>
<dbReference type="Proteomes" id="UP000738325">
    <property type="component" value="Unassembled WGS sequence"/>
</dbReference>
<reference evidence="7" key="1">
    <citation type="journal article" date="2020" name="Fungal Divers.">
        <title>Resolving the Mortierellaceae phylogeny through synthesis of multi-gene phylogenetics and phylogenomics.</title>
        <authorList>
            <person name="Vandepol N."/>
            <person name="Liber J."/>
            <person name="Desiro A."/>
            <person name="Na H."/>
            <person name="Kennedy M."/>
            <person name="Barry K."/>
            <person name="Grigoriev I.V."/>
            <person name="Miller A.N."/>
            <person name="O'Donnell K."/>
            <person name="Stajich J.E."/>
            <person name="Bonito G."/>
        </authorList>
    </citation>
    <scope>NUCLEOTIDE SEQUENCE</scope>
    <source>
        <strain evidence="7">REB-010B</strain>
    </source>
</reference>
<comment type="caution">
    <text evidence="7">The sequence shown here is derived from an EMBL/GenBank/DDBJ whole genome shotgun (WGS) entry which is preliminary data.</text>
</comment>
<evidence type="ECO:0000313" key="8">
    <source>
        <dbReference type="Proteomes" id="UP000738325"/>
    </source>
</evidence>
<gene>
    <name evidence="7" type="ORF">BGZ99_003575</name>
</gene>
<feature type="domain" description="C3H1-type" evidence="6">
    <location>
        <begin position="433"/>
        <end position="461"/>
    </location>
</feature>
<keyword evidence="8" id="KW-1185">Reference proteome</keyword>
<dbReference type="GO" id="GO:0008270">
    <property type="term" value="F:zinc ion binding"/>
    <property type="evidence" value="ECO:0007669"/>
    <property type="project" value="UniProtKB-KW"/>
</dbReference>
<feature type="domain" description="C3H1-type" evidence="6">
    <location>
        <begin position="382"/>
        <end position="405"/>
    </location>
</feature>
<feature type="domain" description="C3H1-type" evidence="6">
    <location>
        <begin position="350"/>
        <end position="378"/>
    </location>
</feature>